<sequence>MKIHPTFHVSFLKPFHESLLGQRQQLKRAPPTIRKQFDKIVDKVLDHRTMGMSRQNRRTDYLVKWKGESEVDATWERDVTLWQFEDQIKEYLDNPPMRGHWPLLVGEGPPRPGAQASKLWDVGLASELVCLSRVAVALELGLDIGWLGRPMVFWLRPKGLGP</sequence>
<dbReference type="InterPro" id="IPR023780">
    <property type="entry name" value="Chromo_domain"/>
</dbReference>
<organism evidence="2 3">
    <name type="scientific">Heracleum sosnowskyi</name>
    <dbReference type="NCBI Taxonomy" id="360622"/>
    <lineage>
        <taxon>Eukaryota</taxon>
        <taxon>Viridiplantae</taxon>
        <taxon>Streptophyta</taxon>
        <taxon>Embryophyta</taxon>
        <taxon>Tracheophyta</taxon>
        <taxon>Spermatophyta</taxon>
        <taxon>Magnoliopsida</taxon>
        <taxon>eudicotyledons</taxon>
        <taxon>Gunneridae</taxon>
        <taxon>Pentapetalae</taxon>
        <taxon>asterids</taxon>
        <taxon>campanulids</taxon>
        <taxon>Apiales</taxon>
        <taxon>Apiaceae</taxon>
        <taxon>Apioideae</taxon>
        <taxon>apioid superclade</taxon>
        <taxon>Tordylieae</taxon>
        <taxon>Tordyliinae</taxon>
        <taxon>Heracleum</taxon>
    </lineage>
</organism>
<accession>A0AAD8GT09</accession>
<dbReference type="Gene3D" id="2.40.50.40">
    <property type="match status" value="1"/>
</dbReference>
<evidence type="ECO:0000313" key="3">
    <source>
        <dbReference type="Proteomes" id="UP001237642"/>
    </source>
</evidence>
<name>A0AAD8GT09_9APIA</name>
<feature type="domain" description="Chromo" evidence="1">
    <location>
        <begin position="39"/>
        <end position="91"/>
    </location>
</feature>
<dbReference type="SMART" id="SM00298">
    <property type="entry name" value="CHROMO"/>
    <property type="match status" value="1"/>
</dbReference>
<dbReference type="PROSITE" id="PS50013">
    <property type="entry name" value="CHROMO_2"/>
    <property type="match status" value="1"/>
</dbReference>
<dbReference type="InterPro" id="IPR000953">
    <property type="entry name" value="Chromo/chromo_shadow_dom"/>
</dbReference>
<reference evidence="2" key="2">
    <citation type="submission" date="2023-05" db="EMBL/GenBank/DDBJ databases">
        <authorList>
            <person name="Schelkunov M.I."/>
        </authorList>
    </citation>
    <scope>NUCLEOTIDE SEQUENCE</scope>
    <source>
        <strain evidence="2">Hsosn_3</strain>
        <tissue evidence="2">Leaf</tissue>
    </source>
</reference>
<proteinExistence type="predicted"/>
<dbReference type="EMBL" id="JAUIZM010000011">
    <property type="protein sequence ID" value="KAK1354667.1"/>
    <property type="molecule type" value="Genomic_DNA"/>
</dbReference>
<protein>
    <submittedName>
        <fullName evidence="2">Chromo domain-containing protein</fullName>
    </submittedName>
</protein>
<keyword evidence="3" id="KW-1185">Reference proteome</keyword>
<evidence type="ECO:0000313" key="2">
    <source>
        <dbReference type="EMBL" id="KAK1354667.1"/>
    </source>
</evidence>
<dbReference type="SUPFAM" id="SSF54160">
    <property type="entry name" value="Chromo domain-like"/>
    <property type="match status" value="1"/>
</dbReference>
<reference evidence="2" key="1">
    <citation type="submission" date="2023-02" db="EMBL/GenBank/DDBJ databases">
        <title>Genome of toxic invasive species Heracleum sosnowskyi carries increased number of genes despite the absence of recent whole-genome duplications.</title>
        <authorList>
            <person name="Schelkunov M."/>
            <person name="Shtratnikova V."/>
            <person name="Makarenko M."/>
            <person name="Klepikova A."/>
            <person name="Omelchenko D."/>
            <person name="Novikova G."/>
            <person name="Obukhova E."/>
            <person name="Bogdanov V."/>
            <person name="Penin A."/>
            <person name="Logacheva M."/>
        </authorList>
    </citation>
    <scope>NUCLEOTIDE SEQUENCE</scope>
    <source>
        <strain evidence="2">Hsosn_3</strain>
        <tissue evidence="2">Leaf</tissue>
    </source>
</reference>
<dbReference type="Proteomes" id="UP001237642">
    <property type="component" value="Unassembled WGS sequence"/>
</dbReference>
<comment type="caution">
    <text evidence="2">The sequence shown here is derived from an EMBL/GenBank/DDBJ whole genome shotgun (WGS) entry which is preliminary data.</text>
</comment>
<evidence type="ECO:0000259" key="1">
    <source>
        <dbReference type="PROSITE" id="PS50013"/>
    </source>
</evidence>
<gene>
    <name evidence="2" type="ORF">POM88_047923</name>
</gene>
<dbReference type="AlphaFoldDB" id="A0AAD8GT09"/>
<dbReference type="InterPro" id="IPR016197">
    <property type="entry name" value="Chromo-like_dom_sf"/>
</dbReference>
<dbReference type="Pfam" id="PF00385">
    <property type="entry name" value="Chromo"/>
    <property type="match status" value="1"/>
</dbReference>